<dbReference type="EC" id="3.1.3.2" evidence="4 8"/>
<protein>
    <recommendedName>
        <fullName evidence="4 8">Acid phosphatase</fullName>
        <ecNumber evidence="4 8">3.1.3.2</ecNumber>
    </recommendedName>
</protein>
<dbReference type="EMBL" id="FTMN01000007">
    <property type="protein sequence ID" value="SIQ69504.1"/>
    <property type="molecule type" value="Genomic_DNA"/>
</dbReference>
<evidence type="ECO:0000256" key="3">
    <source>
        <dbReference type="ARBA" id="ARBA00009017"/>
    </source>
</evidence>
<keyword evidence="11" id="KW-1185">Reference proteome</keyword>
<gene>
    <name evidence="10" type="ORF">SAMN05421647_107244</name>
</gene>
<comment type="subcellular location">
    <subcellularLocation>
        <location evidence="2">Periplasm</location>
    </subcellularLocation>
</comment>
<dbReference type="STRING" id="49186.SAMN05421647_107244"/>
<dbReference type="Gene3D" id="1.20.144.10">
    <property type="entry name" value="Phosphatidic acid phosphatase type 2/haloperoxidase"/>
    <property type="match status" value="1"/>
</dbReference>
<proteinExistence type="inferred from homology"/>
<dbReference type="AlphaFoldDB" id="A0A1N6UV47"/>
<dbReference type="GO" id="GO:0030288">
    <property type="term" value="C:outer membrane-bounded periplasmic space"/>
    <property type="evidence" value="ECO:0007669"/>
    <property type="project" value="InterPro"/>
</dbReference>
<dbReference type="PRINTS" id="PR00483">
    <property type="entry name" value="BACPHPHTASE"/>
</dbReference>
<evidence type="ECO:0000259" key="9">
    <source>
        <dbReference type="SMART" id="SM00014"/>
    </source>
</evidence>
<evidence type="ECO:0000256" key="7">
    <source>
        <dbReference type="ARBA" id="ARBA00022801"/>
    </source>
</evidence>
<dbReference type="PROSITE" id="PS51257">
    <property type="entry name" value="PROKAR_LIPOPROTEIN"/>
    <property type="match status" value="1"/>
</dbReference>
<feature type="domain" description="Phosphatidic acid phosphatase type 2/haloperoxidase" evidence="9">
    <location>
        <begin position="127"/>
        <end position="239"/>
    </location>
</feature>
<dbReference type="PROSITE" id="PS01157">
    <property type="entry name" value="ACID_PHOSPH_CL_A"/>
    <property type="match status" value="1"/>
</dbReference>
<dbReference type="InterPro" id="IPR036938">
    <property type="entry name" value="PAP2/HPO_sf"/>
</dbReference>
<evidence type="ECO:0000256" key="5">
    <source>
        <dbReference type="ARBA" id="ARBA00022729"/>
    </source>
</evidence>
<dbReference type="GO" id="GO:0003993">
    <property type="term" value="F:acid phosphatase activity"/>
    <property type="evidence" value="ECO:0007669"/>
    <property type="project" value="UniProtKB-EC"/>
</dbReference>
<dbReference type="InterPro" id="IPR000326">
    <property type="entry name" value="PAP2/HPO"/>
</dbReference>
<dbReference type="PIRSF" id="PIRSF000897">
    <property type="entry name" value="Acid_Ptase_ClsA"/>
    <property type="match status" value="1"/>
</dbReference>
<dbReference type="Proteomes" id="UP000186895">
    <property type="component" value="Unassembled WGS sequence"/>
</dbReference>
<evidence type="ECO:0000256" key="1">
    <source>
        <dbReference type="ARBA" id="ARBA00000032"/>
    </source>
</evidence>
<organism evidence="10 11">
    <name type="scientific">Marinobacterium stanieri</name>
    <dbReference type="NCBI Taxonomy" id="49186"/>
    <lineage>
        <taxon>Bacteria</taxon>
        <taxon>Pseudomonadati</taxon>
        <taxon>Pseudomonadota</taxon>
        <taxon>Gammaproteobacteria</taxon>
        <taxon>Oceanospirillales</taxon>
        <taxon>Oceanospirillaceae</taxon>
        <taxon>Marinobacterium</taxon>
    </lineage>
</organism>
<keyword evidence="7 8" id="KW-0378">Hydrolase</keyword>
<evidence type="ECO:0000256" key="6">
    <source>
        <dbReference type="ARBA" id="ARBA00022764"/>
    </source>
</evidence>
<dbReference type="InterPro" id="IPR001011">
    <property type="entry name" value="Acid_Pase_classA_bac"/>
</dbReference>
<dbReference type="SMART" id="SM00014">
    <property type="entry name" value="acidPPc"/>
    <property type="match status" value="1"/>
</dbReference>
<comment type="similarity">
    <text evidence="3 8">Belongs to the class A bacterial acid phosphatase family.</text>
</comment>
<keyword evidence="5" id="KW-0732">Signal</keyword>
<dbReference type="RefSeq" id="WP_076464178.1">
    <property type="nucleotide sequence ID" value="NZ_FTMN01000007.1"/>
</dbReference>
<evidence type="ECO:0000313" key="10">
    <source>
        <dbReference type="EMBL" id="SIQ69504.1"/>
    </source>
</evidence>
<comment type="catalytic activity">
    <reaction evidence="1 8">
        <text>a phosphate monoester + H2O = an alcohol + phosphate</text>
        <dbReference type="Rhea" id="RHEA:15017"/>
        <dbReference type="ChEBI" id="CHEBI:15377"/>
        <dbReference type="ChEBI" id="CHEBI:30879"/>
        <dbReference type="ChEBI" id="CHEBI:43474"/>
        <dbReference type="ChEBI" id="CHEBI:67140"/>
        <dbReference type="EC" id="3.1.3.2"/>
    </reaction>
</comment>
<dbReference type="Pfam" id="PF01569">
    <property type="entry name" value="PAP2"/>
    <property type="match status" value="1"/>
</dbReference>
<dbReference type="CDD" id="cd03397">
    <property type="entry name" value="PAP2_acid_phosphatase"/>
    <property type="match status" value="1"/>
</dbReference>
<dbReference type="InterPro" id="IPR018296">
    <property type="entry name" value="Acid_Pase_classA_bac_CS"/>
</dbReference>
<reference evidence="10 11" key="1">
    <citation type="submission" date="2017-01" db="EMBL/GenBank/DDBJ databases">
        <authorList>
            <person name="Mah S.A."/>
            <person name="Swanson W.J."/>
            <person name="Moy G.W."/>
            <person name="Vacquier V.D."/>
        </authorList>
    </citation>
    <scope>NUCLEOTIDE SEQUENCE [LARGE SCALE GENOMIC DNA]</scope>
    <source>
        <strain evidence="10 11">DSM 7027</strain>
    </source>
</reference>
<evidence type="ECO:0000256" key="8">
    <source>
        <dbReference type="PIRNR" id="PIRNR000897"/>
    </source>
</evidence>
<evidence type="ECO:0000313" key="11">
    <source>
        <dbReference type="Proteomes" id="UP000186895"/>
    </source>
</evidence>
<evidence type="ECO:0000256" key="2">
    <source>
        <dbReference type="ARBA" id="ARBA00004418"/>
    </source>
</evidence>
<sequence length="278" mass="29660">MNNVVKHVQLNRALLLGAGAVLITGCASLQGGSQPEPVAEIQPGYLQGYLSETELPNSLALLPSAPVKGSAAFQLDQSIAQEKLAVRGTPRWMLAAQDADLSFPNAAGTFSCAVGAPISQEQTPHLYQLLRRTLTDAGLATYSAKNHYNRARPFMMNNEPTCSPQDEAELRHDGSYPSGHTSIGWSWALVLAELAPERADEILARGLAFGESRNVCNVHWHSDVVQGRIVATATVARLHADADFQSDMAAAKAELAFVKAQSLPPVRDCAAESAALAH</sequence>
<keyword evidence="6" id="KW-0574">Periplasm</keyword>
<evidence type="ECO:0000256" key="4">
    <source>
        <dbReference type="ARBA" id="ARBA00012646"/>
    </source>
</evidence>
<dbReference type="SUPFAM" id="SSF48317">
    <property type="entry name" value="Acid phosphatase/Vanadium-dependent haloperoxidase"/>
    <property type="match status" value="1"/>
</dbReference>
<name>A0A1N6UV47_9GAMM</name>
<accession>A0A1N6UV47</accession>